<gene>
    <name evidence="3" type="ORF">A2867_01605</name>
</gene>
<keyword evidence="1" id="KW-1133">Transmembrane helix</keyword>
<dbReference type="Pfam" id="PF13354">
    <property type="entry name" value="Beta-lactamase2"/>
    <property type="match status" value="1"/>
</dbReference>
<dbReference type="EMBL" id="MFCP01000023">
    <property type="protein sequence ID" value="OGE28063.1"/>
    <property type="molecule type" value="Genomic_DNA"/>
</dbReference>
<dbReference type="InterPro" id="IPR000871">
    <property type="entry name" value="Beta-lactam_class-A"/>
</dbReference>
<keyword evidence="1" id="KW-0472">Membrane</keyword>
<name>A0A1F5JHF3_9BACT</name>
<evidence type="ECO:0000313" key="4">
    <source>
        <dbReference type="Proteomes" id="UP000177555"/>
    </source>
</evidence>
<accession>A0A1F5JHF3</accession>
<comment type="caution">
    <text evidence="3">The sequence shown here is derived from an EMBL/GenBank/DDBJ whole genome shotgun (WGS) entry which is preliminary data.</text>
</comment>
<organism evidence="3 4">
    <name type="scientific">Candidatus Daviesbacteria bacterium RIFCSPHIGHO2_01_FULL_40_11</name>
    <dbReference type="NCBI Taxonomy" id="1797762"/>
    <lineage>
        <taxon>Bacteria</taxon>
        <taxon>Candidatus Daviesiibacteriota</taxon>
    </lineage>
</organism>
<dbReference type="PANTHER" id="PTHR35333">
    <property type="entry name" value="BETA-LACTAMASE"/>
    <property type="match status" value="1"/>
</dbReference>
<dbReference type="GO" id="GO:0030655">
    <property type="term" value="P:beta-lactam antibiotic catabolic process"/>
    <property type="evidence" value="ECO:0007669"/>
    <property type="project" value="InterPro"/>
</dbReference>
<sequence>MDHNLVTNWKLRRRRRKIKRVIRISLFILIVIGILVIFNQFSLKKNDSVGLVTSAIKGAQSVQTEDDYLKLVVENALEETKGTYGIVIKNLKTGESYFANEHRIFEAGSLYKLWTMAVVYQQIQSGELQKEQVLSEDIATLNQEFDIDPDKAEQTEGTIALTVNSALTQMITISHNYAALLLTQKVKLSSVAAFLQENGLMESTVGTNGASPTVTPADTAFFLEKLYKGELASQEYSQEMIELLKNQKLNDGLSKYLPDQSKVAHKTGDIGWFKHDGGIVFTEAGDYIIMVMSESDSPAGAQERIALISKAVYDYFNKK</sequence>
<keyword evidence="1" id="KW-0812">Transmembrane</keyword>
<proteinExistence type="predicted"/>
<dbReference type="AlphaFoldDB" id="A0A1F5JHF3"/>
<dbReference type="Gene3D" id="3.40.710.10">
    <property type="entry name" value="DD-peptidase/beta-lactamase superfamily"/>
    <property type="match status" value="1"/>
</dbReference>
<feature type="transmembrane region" description="Helical" evidence="1">
    <location>
        <begin position="21"/>
        <end position="38"/>
    </location>
</feature>
<dbReference type="InterPro" id="IPR012338">
    <property type="entry name" value="Beta-lactam/transpept-like"/>
</dbReference>
<dbReference type="GO" id="GO:0046677">
    <property type="term" value="P:response to antibiotic"/>
    <property type="evidence" value="ECO:0007669"/>
    <property type="project" value="InterPro"/>
</dbReference>
<dbReference type="GO" id="GO:0008800">
    <property type="term" value="F:beta-lactamase activity"/>
    <property type="evidence" value="ECO:0007669"/>
    <property type="project" value="InterPro"/>
</dbReference>
<reference evidence="3 4" key="1">
    <citation type="journal article" date="2016" name="Nat. Commun.">
        <title>Thousands of microbial genomes shed light on interconnected biogeochemical processes in an aquifer system.</title>
        <authorList>
            <person name="Anantharaman K."/>
            <person name="Brown C.T."/>
            <person name="Hug L.A."/>
            <person name="Sharon I."/>
            <person name="Castelle C.J."/>
            <person name="Probst A.J."/>
            <person name="Thomas B.C."/>
            <person name="Singh A."/>
            <person name="Wilkins M.J."/>
            <person name="Karaoz U."/>
            <person name="Brodie E.L."/>
            <person name="Williams K.H."/>
            <person name="Hubbard S.S."/>
            <person name="Banfield J.F."/>
        </authorList>
    </citation>
    <scope>NUCLEOTIDE SEQUENCE [LARGE SCALE GENOMIC DNA]</scope>
</reference>
<dbReference type="Proteomes" id="UP000177555">
    <property type="component" value="Unassembled WGS sequence"/>
</dbReference>
<dbReference type="InterPro" id="IPR045155">
    <property type="entry name" value="Beta-lactam_cat"/>
</dbReference>
<evidence type="ECO:0000256" key="1">
    <source>
        <dbReference type="SAM" id="Phobius"/>
    </source>
</evidence>
<dbReference type="SUPFAM" id="SSF56601">
    <property type="entry name" value="beta-lactamase/transpeptidase-like"/>
    <property type="match status" value="1"/>
</dbReference>
<feature type="domain" description="Beta-lactamase class A catalytic" evidence="2">
    <location>
        <begin position="85"/>
        <end position="292"/>
    </location>
</feature>
<dbReference type="PANTHER" id="PTHR35333:SF3">
    <property type="entry name" value="BETA-LACTAMASE-TYPE TRANSPEPTIDASE FOLD CONTAINING PROTEIN"/>
    <property type="match status" value="1"/>
</dbReference>
<evidence type="ECO:0000313" key="3">
    <source>
        <dbReference type="EMBL" id="OGE28063.1"/>
    </source>
</evidence>
<protein>
    <recommendedName>
        <fullName evidence="2">Beta-lactamase class A catalytic domain-containing protein</fullName>
    </recommendedName>
</protein>
<evidence type="ECO:0000259" key="2">
    <source>
        <dbReference type="Pfam" id="PF13354"/>
    </source>
</evidence>